<dbReference type="InterPro" id="IPR014917">
    <property type="entry name" value="DUF1800"/>
</dbReference>
<evidence type="ECO:0008006" key="3">
    <source>
        <dbReference type="Google" id="ProtNLM"/>
    </source>
</evidence>
<comment type="caution">
    <text evidence="1">The sequence shown here is derived from an EMBL/GenBank/DDBJ whole genome shotgun (WGS) entry which is preliminary data.</text>
</comment>
<dbReference type="OrthoDB" id="9772295at2"/>
<dbReference type="AlphaFoldDB" id="A0A1V4HSI4"/>
<evidence type="ECO:0000313" key="2">
    <source>
        <dbReference type="Proteomes" id="UP000190626"/>
    </source>
</evidence>
<dbReference type="Pfam" id="PF08811">
    <property type="entry name" value="DUF1800"/>
    <property type="match status" value="1"/>
</dbReference>
<gene>
    <name evidence="1" type="ORF">BC351_15280</name>
</gene>
<name>A0A1V4HSI4_9BACL</name>
<sequence length="439" mass="49427">MSLPWTNKEVVHLLLRAGFGAAQEEIAACVAHGREETVRRLIAGESLLTQASVLIPFDQLTADGKKALDPMQLADQQMYWLYRMVNSDAPLVEKMTLFWHGHFATANYKVNDVALMVQQNALFRKFALGNFQDLLLAISKDPAMMIWLDVNRNKKGKPNENYAREVMELFTLGIGHYTESDVKEAARAFTGWTYDKKDNTVAFNQKQHDNDTKQLLGEKGNLDSEAAIDIIVHQQTLSTFLATKLLKYFAADNPSESWVQQIAAHIVNKATIGEVLQELFLSDEFYEEKWRMALIKTPADYVAGILKSLKITVSKGHAQAMRKMGQELYSPPDVAGWRGGASWLNTNTLLARYQFAESIAKQMNLKVLASPDFTPQQTDRSEEWVKLWSQRIDVTNLSDKTLAGLSAYAEDTIVHTKQKNSGLRGLLQLVLISPEAQMK</sequence>
<dbReference type="STRING" id="1469647.BC351_15280"/>
<protein>
    <recommendedName>
        <fullName evidence="3">DUF1800 domain-containing protein</fullName>
    </recommendedName>
</protein>
<evidence type="ECO:0000313" key="1">
    <source>
        <dbReference type="EMBL" id="OPH61299.1"/>
    </source>
</evidence>
<reference evidence="2" key="1">
    <citation type="submission" date="2016-07" db="EMBL/GenBank/DDBJ databases">
        <authorList>
            <person name="Florea S."/>
            <person name="Webb J.S."/>
            <person name="Jaromczyk J."/>
            <person name="Schardl C.L."/>
        </authorList>
    </citation>
    <scope>NUCLEOTIDE SEQUENCE [LARGE SCALE GENOMIC DNA]</scope>
    <source>
        <strain evidence="2">CY1</strain>
    </source>
</reference>
<proteinExistence type="predicted"/>
<organism evidence="1 2">
    <name type="scientific">Paenibacillus ferrarius</name>
    <dbReference type="NCBI Taxonomy" id="1469647"/>
    <lineage>
        <taxon>Bacteria</taxon>
        <taxon>Bacillati</taxon>
        <taxon>Bacillota</taxon>
        <taxon>Bacilli</taxon>
        <taxon>Bacillales</taxon>
        <taxon>Paenibacillaceae</taxon>
        <taxon>Paenibacillus</taxon>
    </lineage>
</organism>
<accession>A0A1V4HSI4</accession>
<keyword evidence="2" id="KW-1185">Reference proteome</keyword>
<dbReference type="EMBL" id="MBTG01000002">
    <property type="protein sequence ID" value="OPH61299.1"/>
    <property type="molecule type" value="Genomic_DNA"/>
</dbReference>
<dbReference type="Proteomes" id="UP000190626">
    <property type="component" value="Unassembled WGS sequence"/>
</dbReference>
<dbReference type="RefSeq" id="WP_079409307.1">
    <property type="nucleotide sequence ID" value="NZ_MBTG01000002.1"/>
</dbReference>